<protein>
    <submittedName>
        <fullName evidence="7">Uncharacterized protein</fullName>
    </submittedName>
</protein>
<reference evidence="7" key="1">
    <citation type="submission" date="2021-01" db="EMBL/GenBank/DDBJ databases">
        <authorList>
            <person name="Eckstrom K.M.E."/>
        </authorList>
    </citation>
    <scope>NUCLEOTIDE SEQUENCE</scope>
    <source>
        <strain evidence="7">UVCC 0001</strain>
    </source>
</reference>
<keyword evidence="5 6" id="KW-0472">Membrane</keyword>
<evidence type="ECO:0000256" key="1">
    <source>
        <dbReference type="ARBA" id="ARBA00004370"/>
    </source>
</evidence>
<keyword evidence="8" id="KW-1185">Reference proteome</keyword>
<dbReference type="PANTHER" id="PTHR12668">
    <property type="entry name" value="TRANSMEMBRANE PROTEIN 14, 15"/>
    <property type="match status" value="1"/>
</dbReference>
<accession>A0AAD9IGE8</accession>
<evidence type="ECO:0000313" key="8">
    <source>
        <dbReference type="Proteomes" id="UP001255856"/>
    </source>
</evidence>
<dbReference type="AlphaFoldDB" id="A0AAD9IGE8"/>
<dbReference type="Pfam" id="PF03647">
    <property type="entry name" value="Tmemb_14"/>
    <property type="match status" value="1"/>
</dbReference>
<proteinExistence type="inferred from homology"/>
<evidence type="ECO:0000313" key="7">
    <source>
        <dbReference type="EMBL" id="KAK2077768.1"/>
    </source>
</evidence>
<comment type="caution">
    <text evidence="7">The sequence shown here is derived from an EMBL/GenBank/DDBJ whole genome shotgun (WGS) entry which is preliminary data.</text>
</comment>
<feature type="transmembrane region" description="Helical" evidence="6">
    <location>
        <begin position="20"/>
        <end position="39"/>
    </location>
</feature>
<comment type="similarity">
    <text evidence="2">Belongs to the TMEM14 family.</text>
</comment>
<evidence type="ECO:0000256" key="5">
    <source>
        <dbReference type="ARBA" id="ARBA00023136"/>
    </source>
</evidence>
<dbReference type="Gene3D" id="1.10.10.1740">
    <property type="entry name" value="Transmembrane protein 14-like"/>
    <property type="match status" value="1"/>
</dbReference>
<dbReference type="InterPro" id="IPR044890">
    <property type="entry name" value="TMEM14_sf"/>
</dbReference>
<gene>
    <name evidence="7" type="ORF">QBZ16_004616</name>
</gene>
<keyword evidence="4 6" id="KW-1133">Transmembrane helix</keyword>
<evidence type="ECO:0000256" key="4">
    <source>
        <dbReference type="ARBA" id="ARBA00022989"/>
    </source>
</evidence>
<sequence>MAGLTAVGGLVGFARRASMMSLVAGLAIGGLYAYGGYLIQAPLLRIAPLNGPPPIHVQNGRNHRGHQVSLLASAALLGAMGPRFIKTRKVFPPGVLSLAAAGTAYYEYKQAQEWSGF</sequence>
<dbReference type="Proteomes" id="UP001255856">
    <property type="component" value="Unassembled WGS sequence"/>
</dbReference>
<evidence type="ECO:0000256" key="2">
    <source>
        <dbReference type="ARBA" id="ARBA00007590"/>
    </source>
</evidence>
<comment type="subcellular location">
    <subcellularLocation>
        <location evidence="1">Membrane</location>
    </subcellularLocation>
</comment>
<keyword evidence="3 6" id="KW-0812">Transmembrane</keyword>
<name>A0AAD9IGE8_PROWI</name>
<organism evidence="7 8">
    <name type="scientific">Prototheca wickerhamii</name>
    <dbReference type="NCBI Taxonomy" id="3111"/>
    <lineage>
        <taxon>Eukaryota</taxon>
        <taxon>Viridiplantae</taxon>
        <taxon>Chlorophyta</taxon>
        <taxon>core chlorophytes</taxon>
        <taxon>Trebouxiophyceae</taxon>
        <taxon>Chlorellales</taxon>
        <taxon>Chlorellaceae</taxon>
        <taxon>Prototheca</taxon>
    </lineage>
</organism>
<dbReference type="GO" id="GO:0016020">
    <property type="term" value="C:membrane"/>
    <property type="evidence" value="ECO:0007669"/>
    <property type="project" value="UniProtKB-SubCell"/>
</dbReference>
<evidence type="ECO:0000256" key="3">
    <source>
        <dbReference type="ARBA" id="ARBA00022692"/>
    </source>
</evidence>
<evidence type="ECO:0000256" key="6">
    <source>
        <dbReference type="SAM" id="Phobius"/>
    </source>
</evidence>
<dbReference type="EMBL" id="JASFZW010000006">
    <property type="protein sequence ID" value="KAK2077768.1"/>
    <property type="molecule type" value="Genomic_DNA"/>
</dbReference>
<dbReference type="InterPro" id="IPR005349">
    <property type="entry name" value="TMEM14"/>
</dbReference>